<dbReference type="InterPro" id="IPR022764">
    <property type="entry name" value="Peptidase_S54_rhomboid_dom"/>
</dbReference>
<reference evidence="11 12" key="1">
    <citation type="submission" date="2014-11" db="EMBL/GenBank/DDBJ databases">
        <authorList>
            <person name="Zhu J."/>
            <person name="Qi W."/>
            <person name="Song R."/>
        </authorList>
    </citation>
    <scope>NUCLEOTIDE SEQUENCE [LARGE SCALE GENOMIC DNA]</scope>
</reference>
<keyword evidence="4 9" id="KW-1133">Transmembrane helix</keyword>
<dbReference type="STRING" id="1169540.A0A0G4FD34"/>
<dbReference type="Proteomes" id="UP000041254">
    <property type="component" value="Unassembled WGS sequence"/>
</dbReference>
<dbReference type="InterPro" id="IPR050401">
    <property type="entry name" value="Cyclic_nucleotide_synthase"/>
</dbReference>
<dbReference type="InterPro" id="IPR001054">
    <property type="entry name" value="A/G_cyclase"/>
</dbReference>
<dbReference type="PROSITE" id="PS50125">
    <property type="entry name" value="GUANYLATE_CYCLASE_2"/>
    <property type="match status" value="1"/>
</dbReference>
<evidence type="ECO:0000256" key="4">
    <source>
        <dbReference type="ARBA" id="ARBA00022989"/>
    </source>
</evidence>
<dbReference type="GO" id="GO:0000166">
    <property type="term" value="F:nucleotide binding"/>
    <property type="evidence" value="ECO:0007669"/>
    <property type="project" value="UniProtKB-KW"/>
</dbReference>
<feature type="transmembrane region" description="Helical" evidence="9">
    <location>
        <begin position="120"/>
        <end position="140"/>
    </location>
</feature>
<feature type="transmembrane region" description="Helical" evidence="9">
    <location>
        <begin position="57"/>
        <end position="76"/>
    </location>
</feature>
<evidence type="ECO:0000256" key="5">
    <source>
        <dbReference type="ARBA" id="ARBA00023136"/>
    </source>
</evidence>
<evidence type="ECO:0000256" key="9">
    <source>
        <dbReference type="SAM" id="Phobius"/>
    </source>
</evidence>
<sequence>MQFIERHFRLSDNPKAARNLILLLVIPPVIMLVLTIMQEAGVPVGQTFGIRPRSAKGLLGLILAPWAHYSFLHYGSNMMGWAGLAPAMLTYGILVFLYATGFIAVVGGLLVWAISLKDAAHAGLSGVLFGYLAFLLTAVIWQRPVRIVSIVVMVVTMVLYGSLLLMFVNSSGYNPGVSWESHVFGFISGVLFAWLYFRKFRSFDPQQVELKASQQLQQPSSQQASYAATEEKRTVNLQQPTQPSPGVGTGAGYGVLTGMFPNFNAGGSGGEGRRQVTRRSDQMNTLELHASWGPPPRKTQSWTLSKLHSEYCPDTHEPTDMEPDEASAARRQQPLLSHEEQPPAYESFPISHTPPGPPAEPPVQPAAAPPSAPGPAEDMEAEGDGPRSRHRTSIWLSRRHMTNEGTTGQPPWGGGEDGDDQHRLELVVGARRQSTSMIRYTVNKDVIPKCVRLFAEGYDKGERGADIGRREMWERHGSSMHFITLEFRDRDVERKFQEDFVRRSKKLVEAGLWICTIFGVALTISGPVSQLLKKKTSALFPHVMVFSIPWTTACLLLRYVHKAFFQRHLQGLMTIMVLGATVTMEMANAFPKVPISRTGKEADNVIFFLLMAATFFRLRFVSFLMTSIIVWSIYVWEDVAMGGRRWWRVYWWTFHLCRGVLVGVINYTLEVQARQDFVLTSVVVRESVRSDSLLANILPKHVIKKFMTAATTGEELNMAEAFDMATILFSDIVGFTVMSSRVSPIKLVSLLNRIFVVFDRIAAKNHLEKIKTIGDAYMVAGGLPVPSRHHAHNCCRMGLQMLRDVTRFTSDLGDPIKIRVGIHSGPCVAGVIGHSKFSYYIWGDAVNVAARMESHGEAGRVHISESTYSVIQDDFDCQPRGEVFVKGKGQMCTYWVLAERDHSKARRRTSTATRRTTTSGVYEPASGTAVSLEDVSWEEELEEEEEGEGEQEEQEEAEPIPVPPLPQLESHTSV</sequence>
<dbReference type="Gene3D" id="3.30.70.1230">
    <property type="entry name" value="Nucleotide cyclase"/>
    <property type="match status" value="1"/>
</dbReference>
<name>A0A0G4FD34_VITBC</name>
<dbReference type="SUPFAM" id="SSF144091">
    <property type="entry name" value="Rhomboid-like"/>
    <property type="match status" value="1"/>
</dbReference>
<dbReference type="AlphaFoldDB" id="A0A0G4FD34"/>
<feature type="transmembrane region" description="Helical" evidence="9">
    <location>
        <begin position="538"/>
        <end position="560"/>
    </location>
</feature>
<dbReference type="InParanoid" id="A0A0G4FD34"/>
<keyword evidence="6 7" id="KW-0456">Lyase</keyword>
<feature type="compositionally biased region" description="Acidic residues" evidence="8">
    <location>
        <begin position="935"/>
        <end position="958"/>
    </location>
</feature>
<feature type="compositionally biased region" description="Basic and acidic residues" evidence="8">
    <location>
        <begin position="310"/>
        <end position="319"/>
    </location>
</feature>
<dbReference type="InterPro" id="IPR029787">
    <property type="entry name" value="Nucleotide_cyclase"/>
</dbReference>
<feature type="region of interest" description="Disordered" evidence="8">
    <location>
        <begin position="310"/>
        <end position="420"/>
    </location>
</feature>
<feature type="transmembrane region" description="Helical" evidence="9">
    <location>
        <begin position="510"/>
        <end position="532"/>
    </location>
</feature>
<dbReference type="InterPro" id="IPR018297">
    <property type="entry name" value="A/G_cyclase_CS"/>
</dbReference>
<feature type="compositionally biased region" description="Basic residues" evidence="8">
    <location>
        <begin position="388"/>
        <end position="400"/>
    </location>
</feature>
<feature type="region of interest" description="Disordered" evidence="8">
    <location>
        <begin position="214"/>
        <end position="250"/>
    </location>
</feature>
<feature type="compositionally biased region" description="Pro residues" evidence="8">
    <location>
        <begin position="352"/>
        <end position="373"/>
    </location>
</feature>
<evidence type="ECO:0000313" key="12">
    <source>
        <dbReference type="Proteomes" id="UP000041254"/>
    </source>
</evidence>
<dbReference type="Gene3D" id="1.20.1540.10">
    <property type="entry name" value="Rhomboid-like"/>
    <property type="match status" value="1"/>
</dbReference>
<dbReference type="GO" id="GO:0009190">
    <property type="term" value="P:cyclic nucleotide biosynthetic process"/>
    <property type="evidence" value="ECO:0007669"/>
    <property type="project" value="InterPro"/>
</dbReference>
<evidence type="ECO:0000256" key="7">
    <source>
        <dbReference type="RuleBase" id="RU000405"/>
    </source>
</evidence>
<keyword evidence="12" id="KW-1185">Reference proteome</keyword>
<evidence type="ECO:0000256" key="2">
    <source>
        <dbReference type="ARBA" id="ARBA00022692"/>
    </source>
</evidence>
<feature type="transmembrane region" description="Helical" evidence="9">
    <location>
        <begin position="147"/>
        <end position="167"/>
    </location>
</feature>
<dbReference type="Pfam" id="PF01694">
    <property type="entry name" value="Rhomboid"/>
    <property type="match status" value="1"/>
</dbReference>
<gene>
    <name evidence="11" type="ORF">Vbra_15047</name>
</gene>
<dbReference type="SMART" id="SM00044">
    <property type="entry name" value="CYCc"/>
    <property type="match status" value="1"/>
</dbReference>
<feature type="region of interest" description="Disordered" evidence="8">
    <location>
        <begin position="905"/>
        <end position="974"/>
    </location>
</feature>
<dbReference type="CDD" id="cd07302">
    <property type="entry name" value="CHD"/>
    <property type="match status" value="1"/>
</dbReference>
<accession>A0A0G4FD34</accession>
<feature type="domain" description="Guanylate cyclase" evidence="10">
    <location>
        <begin position="726"/>
        <end position="853"/>
    </location>
</feature>
<dbReference type="PROSITE" id="PS00452">
    <property type="entry name" value="GUANYLATE_CYCLASE_1"/>
    <property type="match status" value="1"/>
</dbReference>
<feature type="transmembrane region" description="Helical" evidence="9">
    <location>
        <begin position="649"/>
        <end position="669"/>
    </location>
</feature>
<keyword evidence="5 9" id="KW-0472">Membrane</keyword>
<comment type="subcellular location">
    <subcellularLocation>
        <location evidence="1">Membrane</location>
        <topology evidence="1">Multi-pass membrane protein</topology>
    </subcellularLocation>
</comment>
<feature type="transmembrane region" description="Helical" evidence="9">
    <location>
        <begin position="605"/>
        <end position="637"/>
    </location>
</feature>
<organism evidence="11 12">
    <name type="scientific">Vitrella brassicaformis (strain CCMP3155)</name>
    <dbReference type="NCBI Taxonomy" id="1169540"/>
    <lineage>
        <taxon>Eukaryota</taxon>
        <taxon>Sar</taxon>
        <taxon>Alveolata</taxon>
        <taxon>Colpodellida</taxon>
        <taxon>Vitrellaceae</taxon>
        <taxon>Vitrella</taxon>
    </lineage>
</organism>
<dbReference type="GO" id="GO:0004252">
    <property type="term" value="F:serine-type endopeptidase activity"/>
    <property type="evidence" value="ECO:0007669"/>
    <property type="project" value="InterPro"/>
</dbReference>
<keyword evidence="3" id="KW-0547">Nucleotide-binding</keyword>
<proteinExistence type="inferred from homology"/>
<dbReference type="PANTHER" id="PTHR11920:SF335">
    <property type="entry name" value="GUANYLATE CYCLASE"/>
    <property type="match status" value="1"/>
</dbReference>
<feature type="transmembrane region" description="Helical" evidence="9">
    <location>
        <begin position="572"/>
        <end position="590"/>
    </location>
</feature>
<comment type="similarity">
    <text evidence="7">Belongs to the adenylyl cyclase class-4/guanylyl cyclase family.</text>
</comment>
<protein>
    <recommendedName>
        <fullName evidence="10">Guanylate cyclase domain-containing protein</fullName>
    </recommendedName>
</protein>
<dbReference type="GO" id="GO:0016020">
    <property type="term" value="C:membrane"/>
    <property type="evidence" value="ECO:0007669"/>
    <property type="project" value="UniProtKB-SubCell"/>
</dbReference>
<keyword evidence="2 9" id="KW-0812">Transmembrane</keyword>
<evidence type="ECO:0000256" key="8">
    <source>
        <dbReference type="SAM" id="MobiDB-lite"/>
    </source>
</evidence>
<dbReference type="PhylomeDB" id="A0A0G4FD34"/>
<evidence type="ECO:0000259" key="10">
    <source>
        <dbReference type="PROSITE" id="PS50125"/>
    </source>
</evidence>
<evidence type="ECO:0000313" key="11">
    <source>
        <dbReference type="EMBL" id="CEM10814.1"/>
    </source>
</evidence>
<dbReference type="EMBL" id="CDMY01000405">
    <property type="protein sequence ID" value="CEM10814.1"/>
    <property type="molecule type" value="Genomic_DNA"/>
</dbReference>
<feature type="compositionally biased region" description="Low complexity" evidence="8">
    <location>
        <begin position="214"/>
        <end position="228"/>
    </location>
</feature>
<dbReference type="GO" id="GO:0016849">
    <property type="term" value="F:phosphorus-oxygen lyase activity"/>
    <property type="evidence" value="ECO:0007669"/>
    <property type="project" value="InterPro"/>
</dbReference>
<dbReference type="PANTHER" id="PTHR11920">
    <property type="entry name" value="GUANYLYL CYCLASE"/>
    <property type="match status" value="1"/>
</dbReference>
<dbReference type="Pfam" id="PF00211">
    <property type="entry name" value="Guanylate_cyc"/>
    <property type="match status" value="1"/>
</dbReference>
<evidence type="ECO:0000256" key="1">
    <source>
        <dbReference type="ARBA" id="ARBA00004141"/>
    </source>
</evidence>
<dbReference type="OrthoDB" id="354346at2759"/>
<dbReference type="InterPro" id="IPR035952">
    <property type="entry name" value="Rhomboid-like_sf"/>
</dbReference>
<feature type="transmembrane region" description="Helical" evidence="9">
    <location>
        <begin position="20"/>
        <end position="37"/>
    </location>
</feature>
<dbReference type="SUPFAM" id="SSF55073">
    <property type="entry name" value="Nucleotide cyclase"/>
    <property type="match status" value="1"/>
</dbReference>
<feature type="transmembrane region" description="Helical" evidence="9">
    <location>
        <begin position="179"/>
        <end position="197"/>
    </location>
</feature>
<dbReference type="GO" id="GO:0035556">
    <property type="term" value="P:intracellular signal transduction"/>
    <property type="evidence" value="ECO:0007669"/>
    <property type="project" value="InterPro"/>
</dbReference>
<feature type="compositionally biased region" description="Low complexity" evidence="8">
    <location>
        <begin position="910"/>
        <end position="919"/>
    </location>
</feature>
<evidence type="ECO:0000256" key="6">
    <source>
        <dbReference type="ARBA" id="ARBA00023239"/>
    </source>
</evidence>
<feature type="transmembrane region" description="Helical" evidence="9">
    <location>
        <begin position="88"/>
        <end position="114"/>
    </location>
</feature>
<dbReference type="VEuPathDB" id="CryptoDB:Vbra_15047"/>
<evidence type="ECO:0000256" key="3">
    <source>
        <dbReference type="ARBA" id="ARBA00022741"/>
    </source>
</evidence>